<dbReference type="InterPro" id="IPR006046">
    <property type="entry name" value="Alpha_amylase"/>
</dbReference>
<evidence type="ECO:0000256" key="4">
    <source>
        <dbReference type="ARBA" id="ARBA00008061"/>
    </source>
</evidence>
<keyword evidence="13 15" id="KW-0326">Glycosidase</keyword>
<keyword evidence="16" id="KW-0732">Signal</keyword>
<feature type="chain" id="PRO_5032760823" description="Alpha-amylase" evidence="16">
    <location>
        <begin position="18"/>
        <end position="485"/>
    </location>
</feature>
<feature type="domain" description="Alpha-amylase C-terminal" evidence="17">
    <location>
        <begin position="398"/>
        <end position="484"/>
    </location>
</feature>
<dbReference type="Gene3D" id="2.60.40.1180">
    <property type="entry name" value="Golgi alpha-mannosidase II"/>
    <property type="match status" value="1"/>
</dbReference>
<evidence type="ECO:0000256" key="10">
    <source>
        <dbReference type="ARBA" id="ARBA00023157"/>
    </source>
</evidence>
<gene>
    <name evidence="19" type="ORF">GWI33_004535</name>
</gene>
<keyword evidence="10" id="KW-1015">Disulfide bond</keyword>
<dbReference type="InterPro" id="IPR031319">
    <property type="entry name" value="A-amylase_C"/>
</dbReference>
<evidence type="ECO:0000259" key="18">
    <source>
        <dbReference type="SMART" id="SM00642"/>
    </source>
</evidence>
<evidence type="ECO:0000313" key="20">
    <source>
        <dbReference type="Proteomes" id="UP000625711"/>
    </source>
</evidence>
<evidence type="ECO:0000256" key="16">
    <source>
        <dbReference type="SAM" id="SignalP"/>
    </source>
</evidence>
<evidence type="ECO:0000256" key="1">
    <source>
        <dbReference type="ARBA" id="ARBA00000548"/>
    </source>
</evidence>
<keyword evidence="12 15" id="KW-0119">Carbohydrate metabolism</keyword>
<sequence>MFDKLLVLTVCFAVAISQKDPHFWDGRNTIVHLFEWKWSDVAAECENFLSQKGYGGVQVSPPSENAVVDGRPWWEKYQPVSYVLNNRAGDESAFADMTKRCNQVGVRIYIDLVVNHMASSTGQGTAGNTCDPGSKSYPAVSYSYENFHESCDIDYNDAASIRNCELSGLKDLDQSQDYVRGKIRDYMNHLISLGVAGFRVDAAKHMWPADLDAIFGSLDNLNTDHGFASGARAFIFQEVIDTGSDPVYNTEYTSFGKVCEFKFGKELGACFRGQNALHYLKNWGTGWGLLDGGDTVSFVDNHDNERDDNSYLHYKEAKPYKAAIAFMLAHSYDTTTRILSSYYFDGHDQAPPADGDNILSPGFNSDGTCTNGWVCQHRWSPIFNMVAFRNAVAGTELNNWWDNGDNQIAFSRGDKGFYAATASGDINTSISTGLPDGTYCDVISGSYVDGQCTGKTLTVSGGSVYVQLSSGDDEAAVAIHVNAKL</sequence>
<comment type="subunit">
    <text evidence="5">Monomer.</text>
</comment>
<accession>A0A834IIC1</accession>
<keyword evidence="7" id="KW-0479">Metal-binding</keyword>
<protein>
    <recommendedName>
        <fullName evidence="6 15">Alpha-amylase</fullName>
        <ecNumber evidence="6 15">3.2.1.1</ecNumber>
    </recommendedName>
</protein>
<evidence type="ECO:0000259" key="17">
    <source>
        <dbReference type="SMART" id="SM00632"/>
    </source>
</evidence>
<dbReference type="InterPro" id="IPR006048">
    <property type="entry name" value="A-amylase/branching_C"/>
</dbReference>
<keyword evidence="11" id="KW-0868">Chloride</keyword>
<dbReference type="SUPFAM" id="SSF51445">
    <property type="entry name" value="(Trans)glycosidases"/>
    <property type="match status" value="1"/>
</dbReference>
<dbReference type="InterPro" id="IPR017853">
    <property type="entry name" value="GH"/>
</dbReference>
<dbReference type="Proteomes" id="UP000625711">
    <property type="component" value="Unassembled WGS sequence"/>
</dbReference>
<dbReference type="GO" id="GO:0046872">
    <property type="term" value="F:metal ion binding"/>
    <property type="evidence" value="ECO:0007669"/>
    <property type="project" value="UniProtKB-KW"/>
</dbReference>
<comment type="cofactor">
    <cofactor evidence="2">
        <name>Ca(2+)</name>
        <dbReference type="ChEBI" id="CHEBI:29108"/>
    </cofactor>
</comment>
<evidence type="ECO:0000256" key="15">
    <source>
        <dbReference type="RuleBase" id="RU361134"/>
    </source>
</evidence>
<feature type="domain" description="Glycosyl hydrolase family 13 catalytic" evidence="18">
    <location>
        <begin position="28"/>
        <end position="389"/>
    </location>
</feature>
<evidence type="ECO:0000256" key="2">
    <source>
        <dbReference type="ARBA" id="ARBA00001913"/>
    </source>
</evidence>
<organism evidence="19 20">
    <name type="scientific">Rhynchophorus ferrugineus</name>
    <name type="common">Red palm weevil</name>
    <name type="synonym">Curculio ferrugineus</name>
    <dbReference type="NCBI Taxonomy" id="354439"/>
    <lineage>
        <taxon>Eukaryota</taxon>
        <taxon>Metazoa</taxon>
        <taxon>Ecdysozoa</taxon>
        <taxon>Arthropoda</taxon>
        <taxon>Hexapoda</taxon>
        <taxon>Insecta</taxon>
        <taxon>Pterygota</taxon>
        <taxon>Neoptera</taxon>
        <taxon>Endopterygota</taxon>
        <taxon>Coleoptera</taxon>
        <taxon>Polyphaga</taxon>
        <taxon>Cucujiformia</taxon>
        <taxon>Curculionidae</taxon>
        <taxon>Dryophthorinae</taxon>
        <taxon>Rhynchophorus</taxon>
    </lineage>
</organism>
<dbReference type="PANTHER" id="PTHR43447">
    <property type="entry name" value="ALPHA-AMYLASE"/>
    <property type="match status" value="1"/>
</dbReference>
<dbReference type="OrthoDB" id="550577at2759"/>
<dbReference type="Pfam" id="PF02806">
    <property type="entry name" value="Alpha-amylase_C"/>
    <property type="match status" value="1"/>
</dbReference>
<evidence type="ECO:0000256" key="14">
    <source>
        <dbReference type="RuleBase" id="RU003615"/>
    </source>
</evidence>
<comment type="caution">
    <text evidence="19">The sequence shown here is derived from an EMBL/GenBank/DDBJ whole genome shotgun (WGS) entry which is preliminary data.</text>
</comment>
<dbReference type="Pfam" id="PF00128">
    <property type="entry name" value="Alpha-amylase"/>
    <property type="match status" value="1"/>
</dbReference>
<dbReference type="CDD" id="cd11317">
    <property type="entry name" value="AmyAc_bac_euk_AmyA"/>
    <property type="match status" value="1"/>
</dbReference>
<proteinExistence type="inferred from homology"/>
<dbReference type="SMART" id="SM00632">
    <property type="entry name" value="Aamy_C"/>
    <property type="match status" value="1"/>
</dbReference>
<dbReference type="GO" id="GO:0004556">
    <property type="term" value="F:alpha-amylase activity"/>
    <property type="evidence" value="ECO:0007669"/>
    <property type="project" value="UniProtKB-UniRule"/>
</dbReference>
<evidence type="ECO:0000256" key="11">
    <source>
        <dbReference type="ARBA" id="ARBA00023214"/>
    </source>
</evidence>
<comment type="cofactor">
    <cofactor evidence="3">
        <name>chloride</name>
        <dbReference type="ChEBI" id="CHEBI:17996"/>
    </cofactor>
</comment>
<dbReference type="InterPro" id="IPR013780">
    <property type="entry name" value="Glyco_hydro_b"/>
</dbReference>
<dbReference type="SMART" id="SM00642">
    <property type="entry name" value="Aamy"/>
    <property type="match status" value="1"/>
</dbReference>
<dbReference type="EMBL" id="JAACXV010000235">
    <property type="protein sequence ID" value="KAF7281567.1"/>
    <property type="molecule type" value="Genomic_DNA"/>
</dbReference>
<evidence type="ECO:0000256" key="9">
    <source>
        <dbReference type="ARBA" id="ARBA00022837"/>
    </source>
</evidence>
<name>A0A834IIC1_RHYFE</name>
<evidence type="ECO:0000256" key="5">
    <source>
        <dbReference type="ARBA" id="ARBA00011245"/>
    </source>
</evidence>
<dbReference type="PRINTS" id="PR00110">
    <property type="entry name" value="ALPHAAMYLASE"/>
</dbReference>
<evidence type="ECO:0000256" key="12">
    <source>
        <dbReference type="ARBA" id="ARBA00023277"/>
    </source>
</evidence>
<evidence type="ECO:0000313" key="19">
    <source>
        <dbReference type="EMBL" id="KAF7281567.1"/>
    </source>
</evidence>
<keyword evidence="8 15" id="KW-0378">Hydrolase</keyword>
<comment type="catalytic activity">
    <reaction evidence="1 15">
        <text>Endohydrolysis of (1-&gt;4)-alpha-D-glucosidic linkages in polysaccharides containing three or more (1-&gt;4)-alpha-linked D-glucose units.</text>
        <dbReference type="EC" id="3.2.1.1"/>
    </reaction>
</comment>
<dbReference type="Gene3D" id="3.20.20.80">
    <property type="entry name" value="Glycosidases"/>
    <property type="match status" value="1"/>
</dbReference>
<keyword evidence="9" id="KW-0106">Calcium</keyword>
<evidence type="ECO:0000256" key="13">
    <source>
        <dbReference type="ARBA" id="ARBA00023295"/>
    </source>
</evidence>
<evidence type="ECO:0000256" key="8">
    <source>
        <dbReference type="ARBA" id="ARBA00022801"/>
    </source>
</evidence>
<keyword evidence="20" id="KW-1185">Reference proteome</keyword>
<dbReference type="InterPro" id="IPR006047">
    <property type="entry name" value="GH13_cat_dom"/>
</dbReference>
<dbReference type="AlphaFoldDB" id="A0A834IIC1"/>
<comment type="similarity">
    <text evidence="4 14">Belongs to the glycosyl hydrolase 13 family.</text>
</comment>
<dbReference type="SUPFAM" id="SSF51011">
    <property type="entry name" value="Glycosyl hydrolase domain"/>
    <property type="match status" value="1"/>
</dbReference>
<reference evidence="19" key="1">
    <citation type="submission" date="2020-08" db="EMBL/GenBank/DDBJ databases">
        <title>Genome sequencing and assembly of the red palm weevil Rhynchophorus ferrugineus.</title>
        <authorList>
            <person name="Dias G.B."/>
            <person name="Bergman C.M."/>
            <person name="Manee M."/>
        </authorList>
    </citation>
    <scope>NUCLEOTIDE SEQUENCE</scope>
    <source>
        <strain evidence="19">AA-2017</strain>
        <tissue evidence="19">Whole larva</tissue>
    </source>
</reference>
<evidence type="ECO:0000256" key="3">
    <source>
        <dbReference type="ARBA" id="ARBA00001923"/>
    </source>
</evidence>
<feature type="signal peptide" evidence="16">
    <location>
        <begin position="1"/>
        <end position="17"/>
    </location>
</feature>
<evidence type="ECO:0000256" key="6">
    <source>
        <dbReference type="ARBA" id="ARBA00012595"/>
    </source>
</evidence>
<dbReference type="GO" id="GO:0005975">
    <property type="term" value="P:carbohydrate metabolic process"/>
    <property type="evidence" value="ECO:0007669"/>
    <property type="project" value="InterPro"/>
</dbReference>
<dbReference type="EC" id="3.2.1.1" evidence="6 15"/>
<evidence type="ECO:0000256" key="7">
    <source>
        <dbReference type="ARBA" id="ARBA00022723"/>
    </source>
</evidence>